<dbReference type="FunFam" id="3.80.10.10:FF:000033">
    <property type="entry name" value="FLII, actin remodeling protein"/>
    <property type="match status" value="1"/>
</dbReference>
<dbReference type="InterPro" id="IPR003591">
    <property type="entry name" value="Leu-rich_rpt_typical-subtyp"/>
</dbReference>
<dbReference type="Gene3D" id="3.40.20.10">
    <property type="entry name" value="Severin"/>
    <property type="match status" value="6"/>
</dbReference>
<evidence type="ECO:0000256" key="9">
    <source>
        <dbReference type="ARBA" id="ARBA00023159"/>
    </source>
</evidence>
<dbReference type="GO" id="GO:0005925">
    <property type="term" value="C:focal adhesion"/>
    <property type="evidence" value="ECO:0007669"/>
    <property type="project" value="UniProtKB-SubCell"/>
</dbReference>
<reference evidence="18 19" key="1">
    <citation type="journal article" date="2024" name="Proc. Natl. Acad. Sci. U.S.A.">
        <title>The genetic regulatory architecture and epigenomic basis for age-related changes in rattlesnake venom.</title>
        <authorList>
            <person name="Hogan M.P."/>
            <person name="Holding M.L."/>
            <person name="Nystrom G.S."/>
            <person name="Colston T.J."/>
            <person name="Bartlett D.A."/>
            <person name="Mason A.J."/>
            <person name="Ellsworth S.A."/>
            <person name="Rautsaw R.M."/>
            <person name="Lawrence K.C."/>
            <person name="Strickland J.L."/>
            <person name="He B."/>
            <person name="Fraser P."/>
            <person name="Margres M.J."/>
            <person name="Gilbert D.M."/>
            <person name="Gibbs H.L."/>
            <person name="Parkinson C.L."/>
            <person name="Rokyta D.R."/>
        </authorList>
    </citation>
    <scope>NUCLEOTIDE SEQUENCE [LARGE SCALE GENOMIC DNA]</scope>
    <source>
        <strain evidence="18">DRR0105</strain>
    </source>
</reference>
<accession>A0AAW1AUV0</accession>
<comment type="subcellular location">
    <subcellularLocation>
        <location evidence="2">Cell junction</location>
        <location evidence="2">Focal adhesion</location>
    </subcellularLocation>
    <subcellularLocation>
        <location evidence="3">Cytoplasm</location>
        <location evidence="3">Cytoskeleton</location>
        <location evidence="3">Microtubule organizing center</location>
        <location evidence="3">Centrosome</location>
    </subcellularLocation>
    <subcellularLocation>
        <location evidence="1">Nucleus</location>
    </subcellularLocation>
</comment>
<dbReference type="InterPro" id="IPR007122">
    <property type="entry name" value="Villin/Gelsolin"/>
</dbReference>
<feature type="region of interest" description="Disordered" evidence="15">
    <location>
        <begin position="49"/>
        <end position="106"/>
    </location>
</feature>
<dbReference type="CDD" id="cd11290">
    <property type="entry name" value="gelsolin_S1_like"/>
    <property type="match status" value="1"/>
</dbReference>
<dbReference type="InterPro" id="IPR029006">
    <property type="entry name" value="ADF-H/Gelsolin-like_dom_sf"/>
</dbReference>
<evidence type="ECO:0000256" key="15">
    <source>
        <dbReference type="SAM" id="MobiDB-lite"/>
    </source>
</evidence>
<dbReference type="GO" id="GO:0051016">
    <property type="term" value="P:barbed-end actin filament capping"/>
    <property type="evidence" value="ECO:0007669"/>
    <property type="project" value="TreeGrafter"/>
</dbReference>
<dbReference type="FunFam" id="3.40.20.10:FF:000021">
    <property type="entry name" value="protein flightless-1 homolog isoform X2"/>
    <property type="match status" value="1"/>
</dbReference>
<dbReference type="InterPro" id="IPR007123">
    <property type="entry name" value="Gelsolin-like_dom"/>
</dbReference>
<dbReference type="GO" id="GO:0005813">
    <property type="term" value="C:centrosome"/>
    <property type="evidence" value="ECO:0007669"/>
    <property type="project" value="UniProtKB-SubCell"/>
</dbReference>
<dbReference type="PROSITE" id="PS51450">
    <property type="entry name" value="LRR"/>
    <property type="match status" value="5"/>
</dbReference>
<evidence type="ECO:0000313" key="18">
    <source>
        <dbReference type="EMBL" id="KAK9392982.1"/>
    </source>
</evidence>
<proteinExistence type="predicted"/>
<evidence type="ECO:0000256" key="14">
    <source>
        <dbReference type="ARBA" id="ARBA00071559"/>
    </source>
</evidence>
<evidence type="ECO:0000313" key="19">
    <source>
        <dbReference type="Proteomes" id="UP001474421"/>
    </source>
</evidence>
<feature type="domain" description="Disease resistance R13L4/SHOC-2-like LRR" evidence="17">
    <location>
        <begin position="411"/>
        <end position="493"/>
    </location>
</feature>
<feature type="compositionally biased region" description="Basic residues" evidence="15">
    <location>
        <begin position="74"/>
        <end position="84"/>
    </location>
</feature>
<dbReference type="InterPro" id="IPR036180">
    <property type="entry name" value="Gelsolin-like_dom_sf"/>
</dbReference>
<dbReference type="InterPro" id="IPR032675">
    <property type="entry name" value="LRR_dom_sf"/>
</dbReference>
<dbReference type="CDD" id="cd11292">
    <property type="entry name" value="gelsolin_S3_like"/>
    <property type="match status" value="1"/>
</dbReference>
<evidence type="ECO:0000259" key="16">
    <source>
        <dbReference type="Pfam" id="PF00626"/>
    </source>
</evidence>
<dbReference type="PRINTS" id="PR00597">
    <property type="entry name" value="GELSOLIN"/>
</dbReference>
<evidence type="ECO:0000256" key="3">
    <source>
        <dbReference type="ARBA" id="ARBA00004300"/>
    </source>
</evidence>
<dbReference type="SUPFAM" id="SSF55753">
    <property type="entry name" value="Actin depolymerizing proteins"/>
    <property type="match status" value="5"/>
</dbReference>
<evidence type="ECO:0000256" key="8">
    <source>
        <dbReference type="ARBA" id="ARBA00023015"/>
    </source>
</evidence>
<evidence type="ECO:0000256" key="7">
    <source>
        <dbReference type="ARBA" id="ARBA00022949"/>
    </source>
</evidence>
<dbReference type="SUPFAM" id="SSF82754">
    <property type="entry name" value="C-terminal, gelsolin-like domain of Sec23/24"/>
    <property type="match status" value="1"/>
</dbReference>
<dbReference type="SMART" id="SM00365">
    <property type="entry name" value="LRR_SD22"/>
    <property type="match status" value="5"/>
</dbReference>
<keyword evidence="9" id="KW-0010">Activator</keyword>
<dbReference type="SMART" id="SM00369">
    <property type="entry name" value="LRR_TYP"/>
    <property type="match status" value="9"/>
</dbReference>
<dbReference type="Pfam" id="PF23598">
    <property type="entry name" value="LRR_14"/>
    <property type="match status" value="1"/>
</dbReference>
<feature type="compositionally biased region" description="Acidic residues" evidence="15">
    <location>
        <begin position="1129"/>
        <end position="1149"/>
    </location>
</feature>
<feature type="region of interest" description="Disordered" evidence="15">
    <location>
        <begin position="140"/>
        <end position="164"/>
    </location>
</feature>
<evidence type="ECO:0000259" key="17">
    <source>
        <dbReference type="Pfam" id="PF23598"/>
    </source>
</evidence>
<dbReference type="SUPFAM" id="SSF52058">
    <property type="entry name" value="L domain-like"/>
    <property type="match status" value="2"/>
</dbReference>
<dbReference type="GO" id="GO:0005634">
    <property type="term" value="C:nucleus"/>
    <property type="evidence" value="ECO:0007669"/>
    <property type="project" value="UniProtKB-SubCell"/>
</dbReference>
<keyword evidence="4" id="KW-0963">Cytoplasm</keyword>
<dbReference type="GO" id="GO:0051015">
    <property type="term" value="F:actin filament binding"/>
    <property type="evidence" value="ECO:0007669"/>
    <property type="project" value="InterPro"/>
</dbReference>
<feature type="domain" description="Gelsolin-like" evidence="16">
    <location>
        <begin position="1246"/>
        <end position="1316"/>
    </location>
</feature>
<dbReference type="FunFam" id="3.40.20.10:FF:000030">
    <property type="entry name" value="protein flightless-1 homolog isoform X1"/>
    <property type="match status" value="1"/>
</dbReference>
<organism evidence="18 19">
    <name type="scientific">Crotalus adamanteus</name>
    <name type="common">Eastern diamondback rattlesnake</name>
    <dbReference type="NCBI Taxonomy" id="8729"/>
    <lineage>
        <taxon>Eukaryota</taxon>
        <taxon>Metazoa</taxon>
        <taxon>Chordata</taxon>
        <taxon>Craniata</taxon>
        <taxon>Vertebrata</taxon>
        <taxon>Euteleostomi</taxon>
        <taxon>Lepidosauria</taxon>
        <taxon>Squamata</taxon>
        <taxon>Bifurcata</taxon>
        <taxon>Unidentata</taxon>
        <taxon>Episquamata</taxon>
        <taxon>Toxicofera</taxon>
        <taxon>Serpentes</taxon>
        <taxon>Colubroidea</taxon>
        <taxon>Viperidae</taxon>
        <taxon>Crotalinae</taxon>
        <taxon>Crotalus</taxon>
    </lineage>
</organism>
<keyword evidence="11" id="KW-0009">Actin-binding</keyword>
<evidence type="ECO:0000256" key="10">
    <source>
        <dbReference type="ARBA" id="ARBA00023163"/>
    </source>
</evidence>
<dbReference type="PANTHER" id="PTHR11977">
    <property type="entry name" value="VILLIN"/>
    <property type="match status" value="1"/>
</dbReference>
<keyword evidence="12" id="KW-0206">Cytoskeleton</keyword>
<evidence type="ECO:0000256" key="11">
    <source>
        <dbReference type="ARBA" id="ARBA00023203"/>
    </source>
</evidence>
<feature type="domain" description="Gelsolin-like" evidence="16">
    <location>
        <begin position="683"/>
        <end position="759"/>
    </location>
</feature>
<dbReference type="GO" id="GO:0051014">
    <property type="term" value="P:actin filament severing"/>
    <property type="evidence" value="ECO:0007669"/>
    <property type="project" value="TreeGrafter"/>
</dbReference>
<dbReference type="CDD" id="cd11288">
    <property type="entry name" value="gelsolin_S5_like"/>
    <property type="match status" value="1"/>
</dbReference>
<dbReference type="Proteomes" id="UP001474421">
    <property type="component" value="Unassembled WGS sequence"/>
</dbReference>
<protein>
    <recommendedName>
        <fullName evidence="14">Protein flightless-1 homolog</fullName>
    </recommendedName>
</protein>
<dbReference type="FunFam" id="3.80.10.10:FF:000050">
    <property type="entry name" value="FLII, actin remodeling protein"/>
    <property type="match status" value="1"/>
</dbReference>
<dbReference type="EMBL" id="JAOTOJ010000014">
    <property type="protein sequence ID" value="KAK9392982.1"/>
    <property type="molecule type" value="Genomic_DNA"/>
</dbReference>
<dbReference type="GO" id="GO:0008154">
    <property type="term" value="P:actin polymerization or depolymerization"/>
    <property type="evidence" value="ECO:0007669"/>
    <property type="project" value="TreeGrafter"/>
</dbReference>
<sequence length="1442" mass="164804">MPTKGVGVRLRLSAAAFPPGLSKAPSPGPLPFPRPLTLHDLLPLLDPFPFLPRHPQSRPPTNLPERRRQTLNRPQRRAQGRGPRRNATESSAFRPAQPMAARRPLPTFCSERRVSSAASASPEVRRLKGAARLFRVPHFGRVAEPPPPPLRPRFPARRPQPPPARSFPPAMAATGVLPFIRGVDLSGNDFKGGFFPEHVKSMTSLRWLKLNRTGLCYLPEELSALHKLEHLSVSHNNLTTLHGEFSSLPCLRTIVARANALKNSGIPYEIFQLDDLSVLDLSYNQLTECPRELENAKNILVLNLKHNSIDSIPNQLFINLTDLLYLDLSDNKLESLPPQMRRLVHLQTLVLNNNPLMHAQLRQLPAMTALQTLHLRNTQRTQSNLPTSLDGLSSLADVDLSCNDLSRIPECLYTLSNLRRLNLSTNQISELSLCIDQWTELETLNLSRNQLTSLTSAICKLTKLKKLYLNSNKLDFDGIPSGIGKLANLEEFMAANNNLELIPESLCRCVKLRKLVLNKNRLVTLPEAVHFLTDVEILDVRENPNLVMPPKPVDRTSEWYNIDFSLQNQLRLAGASPATVAAAAGGSSPKDPLARKMRLRRRKDSAQDDQAKQVLKGMSDVAQEKNKKMEENGDLKYTDLKTRRWDKSLEKPQLNYSEFFTEDVGQLPGVTVWQIENFVPMMVDETFHGKFYEADCYIVLKTFLDDNGSLNWEIYYWIGQESSLDKKACSAIHAVNLRNYLGAEGRSIREEMGDESDEFSQVFDHEISYIEGGTASGFYTVEDIHYITRLYRVYGKKNIKLEPVPLKATALDPRFVFLLDHGLEIYIWRGSQATLNGTTKARLFAEKINKNERKGKAEILLLIQTEETPEFWDLLGGQVEEIHANVPDDFKPPRPKLYKVGLGLGYLELPQINYRLSVEHKKRPAVDLLPEMRLLQSLLDTKSVYILDCWSDVFIWIGRKSSRLVRAAALKLGQELCSMLHRPKHAMVIRNLEGTECQVFKSKFKNWDDVLKVDYTRNAEAVHKPEGLSGKVQKDAEKKDQLKADLTALFLPRQPPMPLSEAEQLMEEWNEDLDGMEGFVLENKKFTRLPEEEFGHFYTQDCYVFLCRYWIPVETEEEEEEKKKREEGSAEGEDDAEKEEEVEEEEKQPEEDFQCVVYFWQGREASNMGWLTFTFSLQKKFENLFPGKLEVVRMTQQQENPKFLSHFKRKFIVHKGKRKAKDENLQPSLYHIRTNGSALCTRCIQVNTDSSLLNSEFCFILKVPFESSDNQGIVYTWVGRAANPDEAKLAEDIMNHMFDDSYSKQVINEGEEPENFFWVGIGTQKPYDGDAEYMNFCRLFRCSNEKGYFAVSEKCSDFCQDDLADDDIMLLDNGCEVYMWVGTQTSQVEIKLSLKACQVYIQHMRSKDASRPRKLRLVRKGNEPLPFTRCFHAWSTFRKPPA</sequence>
<feature type="region of interest" description="Disordered" evidence="15">
    <location>
        <begin position="1118"/>
        <end position="1149"/>
    </location>
</feature>
<dbReference type="SMART" id="SM00262">
    <property type="entry name" value="GEL"/>
    <property type="match status" value="6"/>
</dbReference>
<dbReference type="SMART" id="SM00364">
    <property type="entry name" value="LRR_BAC"/>
    <property type="match status" value="7"/>
</dbReference>
<dbReference type="GO" id="GO:0005737">
    <property type="term" value="C:cytoplasm"/>
    <property type="evidence" value="ECO:0007669"/>
    <property type="project" value="TreeGrafter"/>
</dbReference>
<dbReference type="FunFam" id="3.40.20.10:FF:000034">
    <property type="entry name" value="protein flightless-1 homolog isoform X1"/>
    <property type="match status" value="1"/>
</dbReference>
<evidence type="ECO:0000256" key="13">
    <source>
        <dbReference type="ARBA" id="ARBA00023242"/>
    </source>
</evidence>
<dbReference type="GO" id="GO:0005546">
    <property type="term" value="F:phosphatidylinositol-4,5-bisphosphate binding"/>
    <property type="evidence" value="ECO:0007669"/>
    <property type="project" value="TreeGrafter"/>
</dbReference>
<gene>
    <name evidence="18" type="ORF">NXF25_016244</name>
</gene>
<keyword evidence="6" id="KW-0677">Repeat</keyword>
<dbReference type="FunFam" id="3.40.20.10:FF:000019">
    <property type="entry name" value="protein flightless-1 homolog isoform X1"/>
    <property type="match status" value="1"/>
</dbReference>
<dbReference type="CDD" id="cd11280">
    <property type="entry name" value="gelsolin_like"/>
    <property type="match status" value="2"/>
</dbReference>
<keyword evidence="5" id="KW-0433">Leucine-rich repeat</keyword>
<feature type="domain" description="Gelsolin-like" evidence="16">
    <location>
        <begin position="1353"/>
        <end position="1406"/>
    </location>
</feature>
<evidence type="ECO:0000256" key="12">
    <source>
        <dbReference type="ARBA" id="ARBA00023212"/>
    </source>
</evidence>
<name>A0AAW1AUV0_CROAD</name>
<dbReference type="InterPro" id="IPR055414">
    <property type="entry name" value="LRR_R13L4/SHOC2-like"/>
</dbReference>
<evidence type="ECO:0000256" key="6">
    <source>
        <dbReference type="ARBA" id="ARBA00022737"/>
    </source>
</evidence>
<keyword evidence="7" id="KW-0965">Cell junction</keyword>
<dbReference type="GO" id="GO:0030239">
    <property type="term" value="P:myofibril assembly"/>
    <property type="evidence" value="ECO:0007669"/>
    <property type="project" value="TreeGrafter"/>
</dbReference>
<feature type="compositionally biased region" description="Pro residues" evidence="15">
    <location>
        <begin position="49"/>
        <end position="62"/>
    </location>
</feature>
<dbReference type="CDD" id="cd11291">
    <property type="entry name" value="gelsolin_S6_like"/>
    <property type="match status" value="1"/>
</dbReference>
<keyword evidence="10" id="KW-0804">Transcription</keyword>
<feature type="domain" description="Gelsolin-like" evidence="16">
    <location>
        <begin position="929"/>
        <end position="996"/>
    </location>
</feature>
<dbReference type="FunFam" id="3.40.20.10:FF:000031">
    <property type="entry name" value="protein flightless-1 homolog isoform X1"/>
    <property type="match status" value="1"/>
</dbReference>
<dbReference type="FunFam" id="3.40.20.10:FF:000020">
    <property type="entry name" value="protein flightless-1 homolog isoform X1"/>
    <property type="match status" value="1"/>
</dbReference>
<evidence type="ECO:0000256" key="5">
    <source>
        <dbReference type="ARBA" id="ARBA00022614"/>
    </source>
</evidence>
<evidence type="ECO:0000256" key="4">
    <source>
        <dbReference type="ARBA" id="ARBA00022490"/>
    </source>
</evidence>
<keyword evidence="8" id="KW-0805">Transcription regulation</keyword>
<dbReference type="GO" id="GO:0015629">
    <property type="term" value="C:actin cytoskeleton"/>
    <property type="evidence" value="ECO:0007669"/>
    <property type="project" value="TreeGrafter"/>
</dbReference>
<evidence type="ECO:0000256" key="2">
    <source>
        <dbReference type="ARBA" id="ARBA00004246"/>
    </source>
</evidence>
<dbReference type="Gene3D" id="3.80.10.10">
    <property type="entry name" value="Ribonuclease Inhibitor"/>
    <property type="match status" value="3"/>
</dbReference>
<dbReference type="Pfam" id="PF00626">
    <property type="entry name" value="Gelsolin"/>
    <property type="match status" value="5"/>
</dbReference>
<dbReference type="InterPro" id="IPR001611">
    <property type="entry name" value="Leu-rich_rpt"/>
</dbReference>
<feature type="domain" description="Gelsolin-like" evidence="16">
    <location>
        <begin position="798"/>
        <end position="872"/>
    </location>
</feature>
<comment type="caution">
    <text evidence="18">The sequence shown here is derived from an EMBL/GenBank/DDBJ whole genome shotgun (WGS) entry which is preliminary data.</text>
</comment>
<keyword evidence="13" id="KW-0539">Nucleus</keyword>
<evidence type="ECO:0000256" key="1">
    <source>
        <dbReference type="ARBA" id="ARBA00004123"/>
    </source>
</evidence>
<keyword evidence="19" id="KW-1185">Reference proteome</keyword>
<dbReference type="Pfam" id="PF13855">
    <property type="entry name" value="LRR_8"/>
    <property type="match status" value="2"/>
</dbReference>
<dbReference type="PANTHER" id="PTHR11977:SF51">
    <property type="entry name" value="PROTEIN FLIGHTLESS-1 HOMOLOG"/>
    <property type="match status" value="1"/>
</dbReference>
<dbReference type="FunFam" id="3.80.10.10:FF:000054">
    <property type="entry name" value="FLII, actin remodeling protein"/>
    <property type="match status" value="1"/>
</dbReference>
<feature type="compositionally biased region" description="Pro residues" evidence="15">
    <location>
        <begin position="144"/>
        <end position="164"/>
    </location>
</feature>